<evidence type="ECO:0000259" key="13">
    <source>
        <dbReference type="PROSITE" id="PS50109"/>
    </source>
</evidence>
<dbReference type="Pfam" id="PF08521">
    <property type="entry name" value="2CSK_N"/>
    <property type="match status" value="1"/>
</dbReference>
<dbReference type="CDD" id="cd00082">
    <property type="entry name" value="HisKA"/>
    <property type="match status" value="1"/>
</dbReference>
<evidence type="ECO:0000256" key="8">
    <source>
        <dbReference type="ARBA" id="ARBA00022777"/>
    </source>
</evidence>
<dbReference type="PANTHER" id="PTHR45436">
    <property type="entry name" value="SENSOR HISTIDINE KINASE YKOH"/>
    <property type="match status" value="1"/>
</dbReference>
<evidence type="ECO:0000256" key="4">
    <source>
        <dbReference type="ARBA" id="ARBA00022553"/>
    </source>
</evidence>
<comment type="catalytic activity">
    <reaction evidence="1">
        <text>ATP + protein L-histidine = ADP + protein N-phospho-L-histidine.</text>
        <dbReference type="EC" id="2.7.13.3"/>
    </reaction>
</comment>
<dbReference type="SUPFAM" id="SSF47384">
    <property type="entry name" value="Homodimeric domain of signal transducing histidine kinase"/>
    <property type="match status" value="1"/>
</dbReference>
<evidence type="ECO:0000256" key="7">
    <source>
        <dbReference type="ARBA" id="ARBA00022741"/>
    </source>
</evidence>
<comment type="caution">
    <text evidence="15">The sequence shown here is derived from an EMBL/GenBank/DDBJ whole genome shotgun (WGS) entry which is preliminary data.</text>
</comment>
<dbReference type="InterPro" id="IPR036097">
    <property type="entry name" value="HisK_dim/P_sf"/>
</dbReference>
<evidence type="ECO:0000256" key="6">
    <source>
        <dbReference type="ARBA" id="ARBA00022692"/>
    </source>
</evidence>
<evidence type="ECO:0000256" key="3">
    <source>
        <dbReference type="ARBA" id="ARBA00012438"/>
    </source>
</evidence>
<keyword evidence="10 12" id="KW-1133">Transmembrane helix</keyword>
<dbReference type="SMART" id="SM00388">
    <property type="entry name" value="HisKA"/>
    <property type="match status" value="1"/>
</dbReference>
<keyword evidence="12" id="KW-0472">Membrane</keyword>
<keyword evidence="7" id="KW-0547">Nucleotide-binding</keyword>
<dbReference type="InterPro" id="IPR003594">
    <property type="entry name" value="HATPase_dom"/>
</dbReference>
<sequence length="454" mass="48790">MSRGVPSLQRRLLVGLACALGGLWLLTGLLLGLDARHELDELLDAHLTQAAALLVARQAPGHDNDDDDGLVDAPTLHRYSRQVSFQVWHEGELILRSSNAPATPLMVRADGFETRDIDGQRWRLFATRGIENDIQVYVGEQLEARDAILMAVMRGLLMPMLVALPLILLLIWWILRRGLKPLHELQQQLAGRAPLALTPLPLTPGTPSEIAPLQATLNGLFERIAHLLDSERRFTADAAHELRTPIAAIRAQAQVALGAQDEPDRRHALQATLAGCDRASHLVQQLLTLARLEAGATQPRQTPDLAALTRRVAAELAPAALARGQQLEVLADTPVICSADEALLGVLLRNLIDNALRYAPDGATVVVSAGLVGDGPMGGSRWHWCINDSGPGLAEADMARLGERFFRVLGTAAPGSGLGWSIVRRIAAVTGCSIQLARSSTLGGLRVEVSGPVV</sequence>
<comment type="subcellular location">
    <subcellularLocation>
        <location evidence="2">Membrane</location>
        <topology evidence="2">Multi-pass membrane protein</topology>
    </subcellularLocation>
</comment>
<evidence type="ECO:0000259" key="14">
    <source>
        <dbReference type="PROSITE" id="PS50885"/>
    </source>
</evidence>
<evidence type="ECO:0000256" key="10">
    <source>
        <dbReference type="ARBA" id="ARBA00022989"/>
    </source>
</evidence>
<dbReference type="SMART" id="SM00387">
    <property type="entry name" value="HATPase_c"/>
    <property type="match status" value="1"/>
</dbReference>
<dbReference type="InterPro" id="IPR003661">
    <property type="entry name" value="HisK_dim/P_dom"/>
</dbReference>
<keyword evidence="5" id="KW-0808">Transferase</keyword>
<keyword evidence="4" id="KW-0597">Phosphoprotein</keyword>
<proteinExistence type="predicted"/>
<dbReference type="SUPFAM" id="SSF55874">
    <property type="entry name" value="ATPase domain of HSP90 chaperone/DNA topoisomerase II/histidine kinase"/>
    <property type="match status" value="1"/>
</dbReference>
<evidence type="ECO:0000256" key="9">
    <source>
        <dbReference type="ARBA" id="ARBA00022840"/>
    </source>
</evidence>
<accession>A0ABU9C840</accession>
<feature type="domain" description="Histidine kinase" evidence="13">
    <location>
        <begin position="237"/>
        <end position="454"/>
    </location>
</feature>
<dbReference type="CDD" id="cd00075">
    <property type="entry name" value="HATPase"/>
    <property type="match status" value="1"/>
</dbReference>
<dbReference type="Gene3D" id="1.10.287.130">
    <property type="match status" value="1"/>
</dbReference>
<reference evidence="15 16" key="1">
    <citation type="submission" date="2024-04" db="EMBL/GenBank/DDBJ databases">
        <title>Novel species of the genus Ideonella isolated from streams.</title>
        <authorList>
            <person name="Lu H."/>
        </authorList>
    </citation>
    <scope>NUCLEOTIDE SEQUENCE [LARGE SCALE GENOMIC DNA]</scope>
    <source>
        <strain evidence="15 16">LYT19W</strain>
    </source>
</reference>
<feature type="domain" description="HAMP" evidence="14">
    <location>
        <begin position="176"/>
        <end position="229"/>
    </location>
</feature>
<evidence type="ECO:0000256" key="11">
    <source>
        <dbReference type="ARBA" id="ARBA00023012"/>
    </source>
</evidence>
<evidence type="ECO:0000256" key="1">
    <source>
        <dbReference type="ARBA" id="ARBA00000085"/>
    </source>
</evidence>
<dbReference type="RefSeq" id="WP_341398864.1">
    <property type="nucleotide sequence ID" value="NZ_JBBUTI010000006.1"/>
</dbReference>
<dbReference type="InterPro" id="IPR050428">
    <property type="entry name" value="TCS_sensor_his_kinase"/>
</dbReference>
<dbReference type="PROSITE" id="PS50885">
    <property type="entry name" value="HAMP"/>
    <property type="match status" value="1"/>
</dbReference>
<keyword evidence="16" id="KW-1185">Reference proteome</keyword>
<dbReference type="Pfam" id="PF00512">
    <property type="entry name" value="HisKA"/>
    <property type="match status" value="1"/>
</dbReference>
<dbReference type="PANTHER" id="PTHR45436:SF14">
    <property type="entry name" value="SENSOR PROTEIN QSEC"/>
    <property type="match status" value="1"/>
</dbReference>
<dbReference type="InterPro" id="IPR005467">
    <property type="entry name" value="His_kinase_dom"/>
</dbReference>
<keyword evidence="11" id="KW-0902">Two-component regulatory system</keyword>
<dbReference type="InterPro" id="IPR003660">
    <property type="entry name" value="HAMP_dom"/>
</dbReference>
<dbReference type="GO" id="GO:0016301">
    <property type="term" value="F:kinase activity"/>
    <property type="evidence" value="ECO:0007669"/>
    <property type="project" value="UniProtKB-KW"/>
</dbReference>
<dbReference type="PROSITE" id="PS50109">
    <property type="entry name" value="HIS_KIN"/>
    <property type="match status" value="1"/>
</dbReference>
<dbReference type="InterPro" id="IPR013727">
    <property type="entry name" value="2CSK_N"/>
</dbReference>
<dbReference type="EMBL" id="JBBUTI010000006">
    <property type="protein sequence ID" value="MEK8046567.1"/>
    <property type="molecule type" value="Genomic_DNA"/>
</dbReference>
<feature type="transmembrane region" description="Helical" evidence="12">
    <location>
        <begin position="156"/>
        <end position="175"/>
    </location>
</feature>
<name>A0ABU9C840_9BURK</name>
<evidence type="ECO:0000313" key="15">
    <source>
        <dbReference type="EMBL" id="MEK8046567.1"/>
    </source>
</evidence>
<gene>
    <name evidence="15" type="ORF">AACH00_09435</name>
</gene>
<evidence type="ECO:0000313" key="16">
    <source>
        <dbReference type="Proteomes" id="UP001379945"/>
    </source>
</evidence>
<evidence type="ECO:0000256" key="5">
    <source>
        <dbReference type="ARBA" id="ARBA00022679"/>
    </source>
</evidence>
<evidence type="ECO:0000256" key="2">
    <source>
        <dbReference type="ARBA" id="ARBA00004141"/>
    </source>
</evidence>
<feature type="transmembrane region" description="Helical" evidence="12">
    <location>
        <begin position="12"/>
        <end position="33"/>
    </location>
</feature>
<dbReference type="Gene3D" id="3.30.565.10">
    <property type="entry name" value="Histidine kinase-like ATPase, C-terminal domain"/>
    <property type="match status" value="1"/>
</dbReference>
<dbReference type="Pfam" id="PF02518">
    <property type="entry name" value="HATPase_c"/>
    <property type="match status" value="1"/>
</dbReference>
<keyword evidence="8 15" id="KW-0418">Kinase</keyword>
<keyword evidence="6 12" id="KW-0812">Transmembrane</keyword>
<dbReference type="InterPro" id="IPR036890">
    <property type="entry name" value="HATPase_C_sf"/>
</dbReference>
<keyword evidence="9" id="KW-0067">ATP-binding</keyword>
<protein>
    <recommendedName>
        <fullName evidence="3">histidine kinase</fullName>
        <ecNumber evidence="3">2.7.13.3</ecNumber>
    </recommendedName>
</protein>
<evidence type="ECO:0000256" key="12">
    <source>
        <dbReference type="SAM" id="Phobius"/>
    </source>
</evidence>
<dbReference type="Proteomes" id="UP001379945">
    <property type="component" value="Unassembled WGS sequence"/>
</dbReference>
<dbReference type="EC" id="2.7.13.3" evidence="3"/>
<organism evidence="15 16">
    <name type="scientific">Ideonella margarita</name>
    <dbReference type="NCBI Taxonomy" id="2984191"/>
    <lineage>
        <taxon>Bacteria</taxon>
        <taxon>Pseudomonadati</taxon>
        <taxon>Pseudomonadota</taxon>
        <taxon>Betaproteobacteria</taxon>
        <taxon>Burkholderiales</taxon>
        <taxon>Sphaerotilaceae</taxon>
        <taxon>Ideonella</taxon>
    </lineage>
</organism>